<accession>A0A1T5G6Z3</accession>
<dbReference type="Proteomes" id="UP000190150">
    <property type="component" value="Unassembled WGS sequence"/>
</dbReference>
<dbReference type="Pfam" id="PF18651">
    <property type="entry name" value="CshA_NR2"/>
    <property type="match status" value="1"/>
</dbReference>
<name>A0A1T5G6Z3_9SPHI</name>
<reference evidence="5" key="1">
    <citation type="submission" date="2017-02" db="EMBL/GenBank/DDBJ databases">
        <authorList>
            <person name="Varghese N."/>
            <person name="Submissions S."/>
        </authorList>
    </citation>
    <scope>NUCLEOTIDE SEQUENCE [LARGE SCALE GENOMIC DNA]</scope>
    <source>
        <strain evidence="5">DSM 24091</strain>
    </source>
</reference>
<evidence type="ECO:0000259" key="3">
    <source>
        <dbReference type="Pfam" id="PF20009"/>
    </source>
</evidence>
<organism evidence="4 5">
    <name type="scientific">Sphingobacterium nematocida</name>
    <dbReference type="NCBI Taxonomy" id="1513896"/>
    <lineage>
        <taxon>Bacteria</taxon>
        <taxon>Pseudomonadati</taxon>
        <taxon>Bacteroidota</taxon>
        <taxon>Sphingobacteriia</taxon>
        <taxon>Sphingobacteriales</taxon>
        <taxon>Sphingobacteriaceae</taxon>
        <taxon>Sphingobacterium</taxon>
    </lineage>
</organism>
<feature type="chain" id="PRO_5013205195" evidence="1">
    <location>
        <begin position="24"/>
        <end position="525"/>
    </location>
</feature>
<evidence type="ECO:0000256" key="1">
    <source>
        <dbReference type="SAM" id="SignalP"/>
    </source>
</evidence>
<keyword evidence="1" id="KW-0732">Signal</keyword>
<evidence type="ECO:0000259" key="2">
    <source>
        <dbReference type="Pfam" id="PF18651"/>
    </source>
</evidence>
<keyword evidence="5" id="KW-1185">Reference proteome</keyword>
<evidence type="ECO:0000313" key="5">
    <source>
        <dbReference type="Proteomes" id="UP000190150"/>
    </source>
</evidence>
<dbReference type="Pfam" id="PF20009">
    <property type="entry name" value="GEVED"/>
    <property type="match status" value="1"/>
</dbReference>
<dbReference type="EMBL" id="FUZF01000022">
    <property type="protein sequence ID" value="SKC04111.1"/>
    <property type="molecule type" value="Genomic_DNA"/>
</dbReference>
<evidence type="ECO:0000313" key="4">
    <source>
        <dbReference type="EMBL" id="SKC04111.1"/>
    </source>
</evidence>
<feature type="domain" description="Surface adhesin CshA non-repetitive" evidence="2">
    <location>
        <begin position="46"/>
        <end position="293"/>
    </location>
</feature>
<dbReference type="InterPro" id="IPR040683">
    <property type="entry name" value="CshA_NR2"/>
</dbReference>
<dbReference type="STRING" id="1513896.SAMN05660841_03798"/>
<proteinExistence type="predicted"/>
<dbReference type="RefSeq" id="WP_139375396.1">
    <property type="nucleotide sequence ID" value="NZ_FUZF01000022.1"/>
</dbReference>
<dbReference type="AlphaFoldDB" id="A0A1T5G6Z3"/>
<feature type="domain" description="GEVED" evidence="3">
    <location>
        <begin position="431"/>
        <end position="507"/>
    </location>
</feature>
<feature type="signal peptide" evidence="1">
    <location>
        <begin position="1"/>
        <end position="23"/>
    </location>
</feature>
<sequence length="525" mass="56455">MTNKSFLLSMVLILLSAAEVVRAQCYQNNTVKAAFASGGTSPNKGKVLWLNWGGQGEGNYPYGKVGESLVVGAVSRASIDLGEGKYLCIEAQITSIENVSGNDADERAIQSYIPGTYTGNGVTSGDFLDILYNIGGGRTENNESQNKMVSGIRNTKTGGGAKIKISCKATIGDIPIRLPGMVVADAESLAGSMDSSGDPTREYIYAEAHGTWHVVEVQKNLDETGGYYVRKENNREGTQTIKFLGGNDKKTGAVAFLAFNEQAYNKSGTIPDLGISFTATLKGGGLTALALGLLNPAADLGDAPASYGSPIHLLQNLIFSKDNINPVAYNASIVDKVKATVNINALEYIAGGLTLTKGSYLGTTPPDEDNGAMFSKDALGDDKSPTASLLSNEEDAWPEEYKRFSYKQYYMPGNEITAKIPYKGAKVGSKVAGWIDFDLNGKFDDNEMAMADIQSDGDGEAVLKWIVPALRRPYSTYVRLRYFDVSEKEARSPVDNVNFGEVEDHRIYILGPSIVNPTIPSKIKR</sequence>
<protein>
    <submittedName>
        <fullName evidence="4">Uncharacterized protein</fullName>
    </submittedName>
</protein>
<gene>
    <name evidence="4" type="ORF">SAMN05660841_03798</name>
</gene>
<dbReference type="InterPro" id="IPR045474">
    <property type="entry name" value="GEVED"/>
</dbReference>
<dbReference type="OrthoDB" id="6278496at2"/>